<sequence>MHTLRLLHLVGEAHAEICQKLKEFNEYCESAKQFVQTCQSGDVFQQFRKNIIEYIEEKMNSLRLSEQKLDHSVRLAEKCVKIWAKSKDISSTETEGIWKMLTSEQLGVVKFIISELGEKYVMLIRL</sequence>
<name>A0AAD4T0V5_9MAGN</name>
<protein>
    <submittedName>
        <fullName evidence="1">Uncharacterized protein</fullName>
    </submittedName>
</protein>
<evidence type="ECO:0000313" key="1">
    <source>
        <dbReference type="EMBL" id="KAI3929840.1"/>
    </source>
</evidence>
<keyword evidence="2" id="KW-1185">Reference proteome</keyword>
<dbReference type="EMBL" id="JAJJMB010007553">
    <property type="protein sequence ID" value="KAI3929840.1"/>
    <property type="molecule type" value="Genomic_DNA"/>
</dbReference>
<gene>
    <name evidence="1" type="ORF">MKW98_003994</name>
</gene>
<evidence type="ECO:0000313" key="2">
    <source>
        <dbReference type="Proteomes" id="UP001202328"/>
    </source>
</evidence>
<organism evidence="1 2">
    <name type="scientific">Papaver atlanticum</name>
    <dbReference type="NCBI Taxonomy" id="357466"/>
    <lineage>
        <taxon>Eukaryota</taxon>
        <taxon>Viridiplantae</taxon>
        <taxon>Streptophyta</taxon>
        <taxon>Embryophyta</taxon>
        <taxon>Tracheophyta</taxon>
        <taxon>Spermatophyta</taxon>
        <taxon>Magnoliopsida</taxon>
        <taxon>Ranunculales</taxon>
        <taxon>Papaveraceae</taxon>
        <taxon>Papaveroideae</taxon>
        <taxon>Papaver</taxon>
    </lineage>
</organism>
<dbReference type="AlphaFoldDB" id="A0AAD4T0V5"/>
<comment type="caution">
    <text evidence="1">The sequence shown here is derived from an EMBL/GenBank/DDBJ whole genome shotgun (WGS) entry which is preliminary data.</text>
</comment>
<accession>A0AAD4T0V5</accession>
<dbReference type="Proteomes" id="UP001202328">
    <property type="component" value="Unassembled WGS sequence"/>
</dbReference>
<proteinExistence type="predicted"/>
<reference evidence="1" key="1">
    <citation type="submission" date="2022-04" db="EMBL/GenBank/DDBJ databases">
        <title>A functionally conserved STORR gene fusion in Papaver species that diverged 16.8 million years ago.</title>
        <authorList>
            <person name="Catania T."/>
        </authorList>
    </citation>
    <scope>NUCLEOTIDE SEQUENCE</scope>
    <source>
        <strain evidence="1">S-188037</strain>
    </source>
</reference>